<feature type="compositionally biased region" description="Low complexity" evidence="7">
    <location>
        <begin position="585"/>
        <end position="611"/>
    </location>
</feature>
<evidence type="ECO:0000256" key="1">
    <source>
        <dbReference type="ARBA" id="ARBA00004123"/>
    </source>
</evidence>
<feature type="compositionally biased region" description="Polar residues" evidence="7">
    <location>
        <begin position="300"/>
        <end position="310"/>
    </location>
</feature>
<feature type="compositionally biased region" description="Basic and acidic residues" evidence="7">
    <location>
        <begin position="116"/>
        <end position="129"/>
    </location>
</feature>
<feature type="compositionally biased region" description="Basic and acidic residues" evidence="7">
    <location>
        <begin position="505"/>
        <end position="514"/>
    </location>
</feature>
<dbReference type="GO" id="GO:0005681">
    <property type="term" value="C:spliceosomal complex"/>
    <property type="evidence" value="ECO:0007669"/>
    <property type="project" value="UniProtKB-KW"/>
</dbReference>
<dbReference type="GO" id="GO:0006397">
    <property type="term" value="P:mRNA processing"/>
    <property type="evidence" value="ECO:0007669"/>
    <property type="project" value="UniProtKB-KW"/>
</dbReference>
<feature type="compositionally biased region" description="Low complexity" evidence="7">
    <location>
        <begin position="35"/>
        <end position="44"/>
    </location>
</feature>
<dbReference type="PANTHER" id="PTHR36562">
    <property type="entry name" value="SERINE/ARGININE REPETITIVE MATRIX 2"/>
    <property type="match status" value="1"/>
</dbReference>
<protein>
    <recommendedName>
        <fullName evidence="8">CWF21 domain-containing protein</fullName>
    </recommendedName>
</protein>
<evidence type="ECO:0000256" key="5">
    <source>
        <dbReference type="ARBA" id="ARBA00023187"/>
    </source>
</evidence>
<dbReference type="EMBL" id="NMUH01001635">
    <property type="protein sequence ID" value="MQL94126.1"/>
    <property type="molecule type" value="Genomic_DNA"/>
</dbReference>
<name>A0A843VG66_COLES</name>
<feature type="compositionally biased region" description="Basic and acidic residues" evidence="7">
    <location>
        <begin position="388"/>
        <end position="398"/>
    </location>
</feature>
<feature type="compositionally biased region" description="Basic residues" evidence="7">
    <location>
        <begin position="325"/>
        <end position="340"/>
    </location>
</feature>
<feature type="compositionally biased region" description="Basic and acidic residues" evidence="7">
    <location>
        <begin position="825"/>
        <end position="901"/>
    </location>
</feature>
<evidence type="ECO:0000256" key="2">
    <source>
        <dbReference type="ARBA" id="ARBA00005954"/>
    </source>
</evidence>
<reference evidence="9" key="1">
    <citation type="submission" date="2017-07" db="EMBL/GenBank/DDBJ databases">
        <title>Taro Niue Genome Assembly and Annotation.</title>
        <authorList>
            <person name="Atibalentja N."/>
            <person name="Keating K."/>
            <person name="Fields C.J."/>
        </authorList>
    </citation>
    <scope>NUCLEOTIDE SEQUENCE</scope>
    <source>
        <strain evidence="9">Niue_2</strain>
        <tissue evidence="9">Leaf</tissue>
    </source>
</reference>
<feature type="region of interest" description="Disordered" evidence="7">
    <location>
        <begin position="102"/>
        <end position="907"/>
    </location>
</feature>
<dbReference type="Proteomes" id="UP000652761">
    <property type="component" value="Unassembled WGS sequence"/>
</dbReference>
<dbReference type="GO" id="GO:0008380">
    <property type="term" value="P:RNA splicing"/>
    <property type="evidence" value="ECO:0007669"/>
    <property type="project" value="UniProtKB-KW"/>
</dbReference>
<feature type="compositionally biased region" description="Basic and acidic residues" evidence="7">
    <location>
        <begin position="788"/>
        <end position="818"/>
    </location>
</feature>
<evidence type="ECO:0000256" key="4">
    <source>
        <dbReference type="ARBA" id="ARBA00022728"/>
    </source>
</evidence>
<feature type="compositionally biased region" description="Basic and acidic residues" evidence="7">
    <location>
        <begin position="153"/>
        <end position="173"/>
    </location>
</feature>
<dbReference type="Pfam" id="PF08312">
    <property type="entry name" value="cwf21"/>
    <property type="match status" value="1"/>
</dbReference>
<dbReference type="PANTHER" id="PTHR36562:SF5">
    <property type="entry name" value="SERINE_ARGININE REPETITIVE MATRIX 2"/>
    <property type="match status" value="1"/>
</dbReference>
<feature type="compositionally biased region" description="Polar residues" evidence="7">
    <location>
        <begin position="256"/>
        <end position="265"/>
    </location>
</feature>
<feature type="compositionally biased region" description="Basic and acidic residues" evidence="7">
    <location>
        <begin position="185"/>
        <end position="254"/>
    </location>
</feature>
<feature type="compositionally biased region" description="Basic and acidic residues" evidence="7">
    <location>
        <begin position="365"/>
        <end position="379"/>
    </location>
</feature>
<comment type="subcellular location">
    <subcellularLocation>
        <location evidence="1">Nucleus</location>
    </subcellularLocation>
</comment>
<dbReference type="OrthoDB" id="10267305at2759"/>
<dbReference type="CDD" id="cd21373">
    <property type="entry name" value="cwf21_SRRM2-like"/>
    <property type="match status" value="1"/>
</dbReference>
<feature type="domain" description="CWF21" evidence="8">
    <location>
        <begin position="62"/>
        <end position="102"/>
    </location>
</feature>
<feature type="compositionally biased region" description="Basic and acidic residues" evidence="7">
    <location>
        <begin position="438"/>
        <end position="454"/>
    </location>
</feature>
<evidence type="ECO:0000259" key="8">
    <source>
        <dbReference type="Pfam" id="PF08312"/>
    </source>
</evidence>
<evidence type="ECO:0000313" key="10">
    <source>
        <dbReference type="Proteomes" id="UP000652761"/>
    </source>
</evidence>
<gene>
    <name evidence="9" type="ORF">Taro_026775</name>
</gene>
<keyword evidence="10" id="KW-1185">Reference proteome</keyword>
<feature type="compositionally biased region" description="Basic residues" evidence="7">
    <location>
        <begin position="515"/>
        <end position="525"/>
    </location>
</feature>
<sequence length="907" mass="104338">MYNGIGLQTPRGSGTNGYIQTNKFFVKPRPGGGAAAASGIPRPGQTDDGAGPGIRKANKEILDHDRKRRIQLRLILLEETLVDQGYTASEIAERLAEAKETYETEAADGAGGGGRADGRDSTADNKRFSDVQTHQVALRKEKQSEMFRAALKLARDQPSEPEVQQKKSPEKTNDSGSEDDGHEEIEEHQSVSKDSNKQLGRDLPVHVDRDREKSQGKRGPAEEPSRKEQNTRTELGGKMDDPEMKRSKNKDGRNRVYNSDSSSDSGMRKGGRTRKDYRKYSQDDTSEDDSIIPNRKKKYVSSQKTSNRKYYSSASDSEGNSDSRHAHREIKKHGKQHRRHDSVSDSERDAREDTKTGKSKKRQRHDSDSERNARVDTKTGKYKKRQRHDSDSDSERNAGEVTKTGKYKKRQRHDSDSDSERNASEVTKTGKYKKRLRHDSESGSERSARGDTRVGKYKKRLRHDSKNSGSDIEKKSHELLMMKKMGKQKSSRRRDSESSESDTDIEIRSKDSKVISKHQIPKMKGRRQDSEDSDSDVIVQKKGKENLFEKHIKHRSGKQTEGSDSYVDRNRKNSKSGIAKHVKSRSPTTDDSGSDSSDSVSSTDSDSSTDSNQDGYDGSQKREDGARRLDSIVVKVQQRPDSAEHLSSFRSSRRNGCERDVHDNNQDSQTNRKLEASRTERHEKFVSKRDFNDDDHASQEARRTRTRNDEVEKLPDLKRNRASEVSDGRKQKESRGEDSAADGDYSRRREERKEHSSSNKQEEKQESRVRPREGTGNRNSDTDLQGDDASKCRRLTDNPQHTREEMHEYNHADSDRYKPNLSRHRRDERYERNHGVDTDYDKHNSDRVRHEREERYKGSHEREERYKSSRNDNPSHDRYKYHSRHEREERHDHSRDDSGHYERRRGR</sequence>
<proteinExistence type="inferred from homology"/>
<evidence type="ECO:0000313" key="9">
    <source>
        <dbReference type="EMBL" id="MQL94126.1"/>
    </source>
</evidence>
<comment type="caution">
    <text evidence="9">The sequence shown here is derived from an EMBL/GenBank/DDBJ whole genome shotgun (WGS) entry which is preliminary data.</text>
</comment>
<feature type="compositionally biased region" description="Basic and acidic residues" evidence="7">
    <location>
        <begin position="655"/>
        <end position="775"/>
    </location>
</feature>
<keyword evidence="5" id="KW-0508">mRNA splicing</keyword>
<keyword evidence="3" id="KW-0507">mRNA processing</keyword>
<evidence type="ECO:0000256" key="3">
    <source>
        <dbReference type="ARBA" id="ARBA00022664"/>
    </source>
</evidence>
<feature type="region of interest" description="Disordered" evidence="7">
    <location>
        <begin position="29"/>
        <end position="55"/>
    </location>
</feature>
<feature type="compositionally biased region" description="Basic residues" evidence="7">
    <location>
        <begin position="572"/>
        <end position="584"/>
    </location>
</feature>
<feature type="compositionally biased region" description="Basic and acidic residues" evidence="7">
    <location>
        <begin position="413"/>
        <end position="423"/>
    </location>
</feature>
<dbReference type="InterPro" id="IPR051372">
    <property type="entry name" value="CWC21"/>
</dbReference>
<comment type="similarity">
    <text evidence="2">Belongs to the CWC21 family.</text>
</comment>
<feature type="compositionally biased region" description="Basic and acidic residues" evidence="7">
    <location>
        <begin position="619"/>
        <end position="630"/>
    </location>
</feature>
<evidence type="ECO:0000256" key="6">
    <source>
        <dbReference type="ARBA" id="ARBA00023242"/>
    </source>
</evidence>
<dbReference type="InterPro" id="IPR013170">
    <property type="entry name" value="mRNA_splic_Cwf21_dom"/>
</dbReference>
<keyword evidence="6" id="KW-0539">Nucleus</keyword>
<dbReference type="AlphaFoldDB" id="A0A843VG66"/>
<evidence type="ECO:0000256" key="7">
    <source>
        <dbReference type="SAM" id="MobiDB-lite"/>
    </source>
</evidence>
<accession>A0A843VG66</accession>
<feature type="compositionally biased region" description="Basic and acidic residues" evidence="7">
    <location>
        <begin position="471"/>
        <end position="481"/>
    </location>
</feature>
<feature type="compositionally biased region" description="Basic and acidic residues" evidence="7">
    <location>
        <begin position="341"/>
        <end position="356"/>
    </location>
</feature>
<organism evidence="9 10">
    <name type="scientific">Colocasia esculenta</name>
    <name type="common">Wild taro</name>
    <name type="synonym">Arum esculentum</name>
    <dbReference type="NCBI Taxonomy" id="4460"/>
    <lineage>
        <taxon>Eukaryota</taxon>
        <taxon>Viridiplantae</taxon>
        <taxon>Streptophyta</taxon>
        <taxon>Embryophyta</taxon>
        <taxon>Tracheophyta</taxon>
        <taxon>Spermatophyta</taxon>
        <taxon>Magnoliopsida</taxon>
        <taxon>Liliopsida</taxon>
        <taxon>Araceae</taxon>
        <taxon>Aroideae</taxon>
        <taxon>Colocasieae</taxon>
        <taxon>Colocasia</taxon>
    </lineage>
</organism>
<keyword evidence="4" id="KW-0747">Spliceosome</keyword>